<evidence type="ECO:0000259" key="9">
    <source>
        <dbReference type="Pfam" id="PF14416"/>
    </source>
</evidence>
<evidence type="ECO:0000256" key="3">
    <source>
        <dbReference type="ARBA" id="ARBA00022692"/>
    </source>
</evidence>
<evidence type="ECO:0000313" key="10">
    <source>
        <dbReference type="EMBL" id="WOG89258.1"/>
    </source>
</evidence>
<keyword evidence="4" id="KW-0735">Signal-anchor</keyword>
<comment type="similarity">
    <text evidence="2">Belongs to the PC-esterase family. TBL subfamily.</text>
</comment>
<dbReference type="KEGG" id="dcr:108208273"/>
<dbReference type="GO" id="GO:0005794">
    <property type="term" value="C:Golgi apparatus"/>
    <property type="evidence" value="ECO:0007669"/>
    <property type="project" value="TreeGrafter"/>
</dbReference>
<protein>
    <recommendedName>
        <fullName evidence="12">Trichome birefringence-like N-terminal domain-containing protein</fullName>
    </recommendedName>
</protein>
<dbReference type="Proteomes" id="UP000077755">
    <property type="component" value="Chromosome 2"/>
</dbReference>
<accession>A0AAF0WJ84</accession>
<dbReference type="InterPro" id="IPR025846">
    <property type="entry name" value="TBL_N"/>
</dbReference>
<dbReference type="Pfam" id="PF13839">
    <property type="entry name" value="PC-Esterase"/>
    <property type="match status" value="1"/>
</dbReference>
<feature type="transmembrane region" description="Helical" evidence="7">
    <location>
        <begin position="20"/>
        <end position="40"/>
    </location>
</feature>
<feature type="domain" description="Trichome birefringence-like C-terminal" evidence="8">
    <location>
        <begin position="123"/>
        <end position="407"/>
    </location>
</feature>
<sequence length="424" mass="49907">MKVQHDTTVILFSKNPTRRIPQTTLLLVAFTIIFTITSIFHPSLQKSIIRLSRSISQFSLSRNVDKVECDLFKGQWVRNRRGPYYTNETCGAIQEHQNCIKNGRPDIGFTKWRWQPDGCELEVFDPVIFLSLMRGKSLAFVGDSIARNHVQSLICLLSKVTHPIETSHNKEDQDSRRWEYKDYNFNISIFWSPYLVRTQKTDPKDVTRPFNLYLDEFDKSWTSQIKQFDYVIISAAQWFFRPSMYYVKRRLIGCLYCPQNITQYPAEFGYQFAFRTAFRAINTVKKYKGVTFLRTYAPSHFENGKWDKGGNCPRKRPYRRNKMALDDYNLKINNIQLREFETAEKTGRRKGLRFRLLNVTHVMLMRPDGHPNKYGHGPGEKEGLVNDCVHWCLPGPIDAWNDFLLEMVKRESHVARSSRRFTLH</sequence>
<dbReference type="InterPro" id="IPR029962">
    <property type="entry name" value="TBL"/>
</dbReference>
<evidence type="ECO:0000256" key="1">
    <source>
        <dbReference type="ARBA" id="ARBA00004167"/>
    </source>
</evidence>
<dbReference type="PANTHER" id="PTHR32285:SF247">
    <property type="entry name" value="PROTEIN TRICHOME BIREFRINGENCE-LIKE 19"/>
    <property type="match status" value="1"/>
</dbReference>
<keyword evidence="11" id="KW-1185">Reference proteome</keyword>
<evidence type="ECO:0000256" key="5">
    <source>
        <dbReference type="ARBA" id="ARBA00022989"/>
    </source>
</evidence>
<evidence type="ECO:0008006" key="12">
    <source>
        <dbReference type="Google" id="ProtNLM"/>
    </source>
</evidence>
<proteinExistence type="inferred from homology"/>
<evidence type="ECO:0000256" key="7">
    <source>
        <dbReference type="SAM" id="Phobius"/>
    </source>
</evidence>
<evidence type="ECO:0000256" key="2">
    <source>
        <dbReference type="ARBA" id="ARBA00007727"/>
    </source>
</evidence>
<gene>
    <name evidence="10" type="ORF">DCAR_0208495</name>
</gene>
<dbReference type="EMBL" id="CP093344">
    <property type="protein sequence ID" value="WOG89258.1"/>
    <property type="molecule type" value="Genomic_DNA"/>
</dbReference>
<evidence type="ECO:0000256" key="4">
    <source>
        <dbReference type="ARBA" id="ARBA00022968"/>
    </source>
</evidence>
<dbReference type="InterPro" id="IPR026057">
    <property type="entry name" value="TBL_C"/>
</dbReference>
<reference evidence="10" key="2">
    <citation type="submission" date="2022-03" db="EMBL/GenBank/DDBJ databases">
        <title>Draft title - Genomic analysis of global carrot germplasm unveils the trajectory of domestication and the origin of high carotenoid orange carrot.</title>
        <authorList>
            <person name="Iorizzo M."/>
            <person name="Ellison S."/>
            <person name="Senalik D."/>
            <person name="Macko-Podgorni A."/>
            <person name="Grzebelus D."/>
            <person name="Bostan H."/>
            <person name="Rolling W."/>
            <person name="Curaba J."/>
            <person name="Simon P."/>
        </authorList>
    </citation>
    <scope>NUCLEOTIDE SEQUENCE</scope>
    <source>
        <tissue evidence="10">Leaf</tissue>
    </source>
</reference>
<reference evidence="10" key="1">
    <citation type="journal article" date="2016" name="Nat. Genet.">
        <title>A high-quality carrot genome assembly provides new insights into carotenoid accumulation and asterid genome evolution.</title>
        <authorList>
            <person name="Iorizzo M."/>
            <person name="Ellison S."/>
            <person name="Senalik D."/>
            <person name="Zeng P."/>
            <person name="Satapoomin P."/>
            <person name="Huang J."/>
            <person name="Bowman M."/>
            <person name="Iovene M."/>
            <person name="Sanseverino W."/>
            <person name="Cavagnaro P."/>
            <person name="Yildiz M."/>
            <person name="Macko-Podgorni A."/>
            <person name="Moranska E."/>
            <person name="Grzebelus E."/>
            <person name="Grzebelus D."/>
            <person name="Ashrafi H."/>
            <person name="Zheng Z."/>
            <person name="Cheng S."/>
            <person name="Spooner D."/>
            <person name="Van Deynze A."/>
            <person name="Simon P."/>
        </authorList>
    </citation>
    <scope>NUCLEOTIDE SEQUENCE</scope>
    <source>
        <tissue evidence="10">Leaf</tissue>
    </source>
</reference>
<dbReference type="PANTHER" id="PTHR32285">
    <property type="entry name" value="PROTEIN TRICHOME BIREFRINGENCE-LIKE 9-RELATED"/>
    <property type="match status" value="1"/>
</dbReference>
<comment type="subcellular location">
    <subcellularLocation>
        <location evidence="1">Membrane</location>
        <topology evidence="1">Single-pass membrane protein</topology>
    </subcellularLocation>
</comment>
<keyword evidence="3 7" id="KW-0812">Transmembrane</keyword>
<evidence type="ECO:0000313" key="11">
    <source>
        <dbReference type="Proteomes" id="UP000077755"/>
    </source>
</evidence>
<evidence type="ECO:0000256" key="6">
    <source>
        <dbReference type="ARBA" id="ARBA00023136"/>
    </source>
</evidence>
<dbReference type="GO" id="GO:0016413">
    <property type="term" value="F:O-acetyltransferase activity"/>
    <property type="evidence" value="ECO:0007669"/>
    <property type="project" value="InterPro"/>
</dbReference>
<name>A0AAF0WJ84_DAUCS</name>
<dbReference type="AlphaFoldDB" id="A0AAF0WJ84"/>
<keyword evidence="6 7" id="KW-0472">Membrane</keyword>
<organism evidence="10 11">
    <name type="scientific">Daucus carota subsp. sativus</name>
    <name type="common">Carrot</name>
    <dbReference type="NCBI Taxonomy" id="79200"/>
    <lineage>
        <taxon>Eukaryota</taxon>
        <taxon>Viridiplantae</taxon>
        <taxon>Streptophyta</taxon>
        <taxon>Embryophyta</taxon>
        <taxon>Tracheophyta</taxon>
        <taxon>Spermatophyta</taxon>
        <taxon>Magnoliopsida</taxon>
        <taxon>eudicotyledons</taxon>
        <taxon>Gunneridae</taxon>
        <taxon>Pentapetalae</taxon>
        <taxon>asterids</taxon>
        <taxon>campanulids</taxon>
        <taxon>Apiales</taxon>
        <taxon>Apiaceae</taxon>
        <taxon>Apioideae</taxon>
        <taxon>Scandiceae</taxon>
        <taxon>Daucinae</taxon>
        <taxon>Daucus</taxon>
        <taxon>Daucus sect. Daucus</taxon>
    </lineage>
</organism>
<dbReference type="GO" id="GO:0016020">
    <property type="term" value="C:membrane"/>
    <property type="evidence" value="ECO:0007669"/>
    <property type="project" value="UniProtKB-SubCell"/>
</dbReference>
<dbReference type="Pfam" id="PF14416">
    <property type="entry name" value="PMR5N"/>
    <property type="match status" value="1"/>
</dbReference>
<evidence type="ECO:0000259" key="8">
    <source>
        <dbReference type="Pfam" id="PF13839"/>
    </source>
</evidence>
<keyword evidence="5 7" id="KW-1133">Transmembrane helix</keyword>
<feature type="domain" description="Trichome birefringence-like N-terminal" evidence="9">
    <location>
        <begin position="68"/>
        <end position="120"/>
    </location>
</feature>